<dbReference type="PANTHER" id="PTHR11985:SF15">
    <property type="entry name" value="GLYCEROL-3-PHOSPHATE DEHYDROGENASE, MITOCHONDRIAL"/>
    <property type="match status" value="1"/>
</dbReference>
<organism evidence="7 8">
    <name type="scientific">candidate division KSB3 bacterium</name>
    <dbReference type="NCBI Taxonomy" id="2044937"/>
    <lineage>
        <taxon>Bacteria</taxon>
        <taxon>candidate division KSB3</taxon>
    </lineage>
</organism>
<feature type="domain" description="FAD dependent oxidoreductase" evidence="6">
    <location>
        <begin position="4"/>
        <end position="308"/>
    </location>
</feature>
<dbReference type="Pfam" id="PF01266">
    <property type="entry name" value="DAO"/>
    <property type="match status" value="1"/>
</dbReference>
<evidence type="ECO:0000259" key="6">
    <source>
        <dbReference type="Pfam" id="PF01266"/>
    </source>
</evidence>
<evidence type="ECO:0000256" key="2">
    <source>
        <dbReference type="ARBA" id="ARBA00007330"/>
    </source>
</evidence>
<keyword evidence="3" id="KW-0285">Flavoprotein</keyword>
<comment type="caution">
    <text evidence="7">The sequence shown here is derived from an EMBL/GenBank/DDBJ whole genome shotgun (WGS) entry which is preliminary data.</text>
</comment>
<dbReference type="InterPro" id="IPR006076">
    <property type="entry name" value="FAD-dep_OxRdtase"/>
</dbReference>
<dbReference type="SUPFAM" id="SSF54373">
    <property type="entry name" value="FAD-linked reductases, C-terminal domain"/>
    <property type="match status" value="1"/>
</dbReference>
<accession>A0A9D5JZS8</accession>
<comment type="similarity">
    <text evidence="2">Belongs to the FAD-dependent glycerol-3-phosphate dehydrogenase family.</text>
</comment>
<evidence type="ECO:0000256" key="1">
    <source>
        <dbReference type="ARBA" id="ARBA00001974"/>
    </source>
</evidence>
<dbReference type="InterPro" id="IPR000447">
    <property type="entry name" value="G3P_DH_FAD-dep"/>
</dbReference>
<dbReference type="Gene3D" id="3.50.50.60">
    <property type="entry name" value="FAD/NAD(P)-binding domain"/>
    <property type="match status" value="3"/>
</dbReference>
<evidence type="ECO:0000313" key="7">
    <source>
        <dbReference type="EMBL" id="MBD3327108.1"/>
    </source>
</evidence>
<sequence length="392" mass="42763">MEHILIIGGGGTGAALAHDLTLRGFSVSLFEKGEFFSGTTGRHHGLLHSGGRYAVGDAEAARECIEENRLLRRLAPQAIEQNEGLFVALRDDDVEFSTPFLEACAAAEIPTRVLTPRQALALEPALNPAVKMAIQIPDATMDAWRLPLHFLATAKAHGADLHHFTEVIGIEVTSGRVTGIRVVDHATGRKRDVPGDMVINAAGAWSGRITALAGVEVPIQPGPGVMVAIQARVTNMVINHLHKAGEGDIIVPQRKFSVLGTSLWLAEDPDREETPHDHIHRMVELCAEMVPSVKQIPIHSAWSASRPLLGVGEYENPQDISRTFDCFDHQVKDGLEGFVSIIGGKATTLRAMAEKTVDLVCRKLGYTIPCRTRDVPLLSYRTFYHKSRDKIL</sequence>
<dbReference type="PRINTS" id="PR01001">
    <property type="entry name" value="FADG3PDH"/>
</dbReference>
<gene>
    <name evidence="7" type="ORF">GF339_21150</name>
</gene>
<proteinExistence type="inferred from homology"/>
<dbReference type="SUPFAM" id="SSF51905">
    <property type="entry name" value="FAD/NAD(P)-binding domain"/>
    <property type="match status" value="1"/>
</dbReference>
<protein>
    <submittedName>
        <fullName evidence="7">FAD-dependent oxidoreductase</fullName>
    </submittedName>
</protein>
<dbReference type="Proteomes" id="UP000649604">
    <property type="component" value="Unassembled WGS sequence"/>
</dbReference>
<dbReference type="PANTHER" id="PTHR11985">
    <property type="entry name" value="GLYCEROL-3-PHOSPHATE DEHYDROGENASE"/>
    <property type="match status" value="1"/>
</dbReference>
<dbReference type="InterPro" id="IPR036188">
    <property type="entry name" value="FAD/NAD-bd_sf"/>
</dbReference>
<dbReference type="EMBL" id="WJJP01000688">
    <property type="protein sequence ID" value="MBD3327108.1"/>
    <property type="molecule type" value="Genomic_DNA"/>
</dbReference>
<comment type="cofactor">
    <cofactor evidence="1">
        <name>FAD</name>
        <dbReference type="ChEBI" id="CHEBI:57692"/>
    </cofactor>
</comment>
<reference evidence="7" key="1">
    <citation type="submission" date="2019-11" db="EMBL/GenBank/DDBJ databases">
        <title>Microbial mats filling the niche in hypersaline microbial mats.</title>
        <authorList>
            <person name="Wong H.L."/>
            <person name="Macleod F.I."/>
            <person name="White R.A. III"/>
            <person name="Burns B.P."/>
        </authorList>
    </citation>
    <scope>NUCLEOTIDE SEQUENCE</scope>
    <source>
        <strain evidence="7">Rbin_158</strain>
    </source>
</reference>
<evidence type="ECO:0000256" key="4">
    <source>
        <dbReference type="ARBA" id="ARBA00022827"/>
    </source>
</evidence>
<keyword evidence="5" id="KW-0560">Oxidoreductase</keyword>
<dbReference type="GO" id="GO:0006072">
    <property type="term" value="P:glycerol-3-phosphate metabolic process"/>
    <property type="evidence" value="ECO:0007669"/>
    <property type="project" value="InterPro"/>
</dbReference>
<dbReference type="AlphaFoldDB" id="A0A9D5JZS8"/>
<evidence type="ECO:0000256" key="3">
    <source>
        <dbReference type="ARBA" id="ARBA00022630"/>
    </source>
</evidence>
<evidence type="ECO:0000313" key="8">
    <source>
        <dbReference type="Proteomes" id="UP000649604"/>
    </source>
</evidence>
<name>A0A9D5JZS8_9BACT</name>
<evidence type="ECO:0000256" key="5">
    <source>
        <dbReference type="ARBA" id="ARBA00023002"/>
    </source>
</evidence>
<keyword evidence="4" id="KW-0274">FAD</keyword>
<dbReference type="GO" id="GO:0004368">
    <property type="term" value="F:glycerol-3-phosphate dehydrogenase (quinone) activity"/>
    <property type="evidence" value="ECO:0007669"/>
    <property type="project" value="InterPro"/>
</dbReference>